<organism evidence="6 7">
    <name type="scientific">Clunio marinus</name>
    <dbReference type="NCBI Taxonomy" id="568069"/>
    <lineage>
        <taxon>Eukaryota</taxon>
        <taxon>Metazoa</taxon>
        <taxon>Ecdysozoa</taxon>
        <taxon>Arthropoda</taxon>
        <taxon>Hexapoda</taxon>
        <taxon>Insecta</taxon>
        <taxon>Pterygota</taxon>
        <taxon>Neoptera</taxon>
        <taxon>Endopterygota</taxon>
        <taxon>Diptera</taxon>
        <taxon>Nematocera</taxon>
        <taxon>Chironomoidea</taxon>
        <taxon>Chironomidae</taxon>
        <taxon>Clunio</taxon>
    </lineage>
</organism>
<dbReference type="Gene3D" id="3.30.110.20">
    <property type="entry name" value="Alba-like domain"/>
    <property type="match status" value="1"/>
</dbReference>
<dbReference type="InterPro" id="IPR051958">
    <property type="entry name" value="Alba-like_NAB"/>
</dbReference>
<dbReference type="GO" id="GO:0005634">
    <property type="term" value="C:nucleus"/>
    <property type="evidence" value="ECO:0007669"/>
    <property type="project" value="UniProtKB-SubCell"/>
</dbReference>
<feature type="compositionally biased region" description="Polar residues" evidence="4">
    <location>
        <begin position="199"/>
        <end position="211"/>
    </location>
</feature>
<dbReference type="OrthoDB" id="424402at2759"/>
<dbReference type="InterPro" id="IPR036882">
    <property type="entry name" value="Alba-like_dom_sf"/>
</dbReference>
<keyword evidence="3" id="KW-0539">Nucleus</keyword>
<dbReference type="Proteomes" id="UP000183832">
    <property type="component" value="Unassembled WGS sequence"/>
</dbReference>
<protein>
    <submittedName>
        <fullName evidence="6">CLUMA_CG016257, isoform A</fullName>
    </submittedName>
</protein>
<dbReference type="EMBL" id="CVRI01000059">
    <property type="protein sequence ID" value="CRL03347.1"/>
    <property type="molecule type" value="Genomic_DNA"/>
</dbReference>
<proteinExistence type="inferred from homology"/>
<evidence type="ECO:0000256" key="1">
    <source>
        <dbReference type="ARBA" id="ARBA00004123"/>
    </source>
</evidence>
<feature type="region of interest" description="Disordered" evidence="4">
    <location>
        <begin position="148"/>
        <end position="233"/>
    </location>
</feature>
<dbReference type="AlphaFoldDB" id="A0A1J1ISX9"/>
<reference evidence="6 7" key="1">
    <citation type="submission" date="2015-04" db="EMBL/GenBank/DDBJ databases">
        <authorList>
            <person name="Syromyatnikov M.Y."/>
            <person name="Popov V.N."/>
        </authorList>
    </citation>
    <scope>NUCLEOTIDE SEQUENCE [LARGE SCALE GENOMIC DNA]</scope>
</reference>
<dbReference type="Pfam" id="PF01918">
    <property type="entry name" value="Alba"/>
    <property type="match status" value="1"/>
</dbReference>
<dbReference type="GO" id="GO:0001682">
    <property type="term" value="P:tRNA 5'-leader removal"/>
    <property type="evidence" value="ECO:0007669"/>
    <property type="project" value="TreeGrafter"/>
</dbReference>
<evidence type="ECO:0000313" key="6">
    <source>
        <dbReference type="EMBL" id="CRL03347.1"/>
    </source>
</evidence>
<dbReference type="GO" id="GO:0000172">
    <property type="term" value="C:ribonuclease MRP complex"/>
    <property type="evidence" value="ECO:0007669"/>
    <property type="project" value="TreeGrafter"/>
</dbReference>
<dbReference type="STRING" id="568069.A0A1J1ISX9"/>
<gene>
    <name evidence="6" type="ORF">CLUMA_CG016257</name>
</gene>
<evidence type="ECO:0000256" key="3">
    <source>
        <dbReference type="ARBA" id="ARBA00023242"/>
    </source>
</evidence>
<evidence type="ECO:0000256" key="2">
    <source>
        <dbReference type="ARBA" id="ARBA00008018"/>
    </source>
</evidence>
<dbReference type="PANTHER" id="PTHR13516:SF4">
    <property type="entry name" value="FI09323P"/>
    <property type="match status" value="1"/>
</dbReference>
<accession>A0A1J1ISX9</accession>
<sequence length="233" mass="26447">MIASIFTLFCYILQKMENYKKGKNVEEELTKDRIPIDILPESFLWMHVKGGTKVANVVEYAEKAFNSGEYRSVVWSGSGGGVPKTISCAEIMKRNYDVHQVTQLAYQKSDEYWDPILKGLDPIIVTRQVPAIHILLSLDDIDVKTPSYQKSKTPSKFWPEPQAKHQKKDEDYIYKNKQNGNKRNNNHNKQKNCNDQKKSSSTNARNSGNKNKGQHEAAPQPGPSSSKSNDIQS</sequence>
<dbReference type="PANTHER" id="PTHR13516">
    <property type="entry name" value="RIBONUCLEASE P SUBUNIT P25"/>
    <property type="match status" value="1"/>
</dbReference>
<dbReference type="InterPro" id="IPR002775">
    <property type="entry name" value="DNA/RNA-bd_Alba-like"/>
</dbReference>
<evidence type="ECO:0000313" key="7">
    <source>
        <dbReference type="Proteomes" id="UP000183832"/>
    </source>
</evidence>
<evidence type="ECO:0000259" key="5">
    <source>
        <dbReference type="Pfam" id="PF01918"/>
    </source>
</evidence>
<keyword evidence="7" id="KW-1185">Reference proteome</keyword>
<evidence type="ECO:0000256" key="4">
    <source>
        <dbReference type="SAM" id="MobiDB-lite"/>
    </source>
</evidence>
<feature type="compositionally biased region" description="Polar residues" evidence="4">
    <location>
        <begin position="223"/>
        <end position="233"/>
    </location>
</feature>
<comment type="subcellular location">
    <subcellularLocation>
        <location evidence="1">Nucleus</location>
    </subcellularLocation>
</comment>
<name>A0A1J1ISX9_9DIPT</name>
<comment type="similarity">
    <text evidence="2">Belongs to the histone-like Alba family.</text>
</comment>
<dbReference type="SUPFAM" id="SSF82704">
    <property type="entry name" value="AlbA-like"/>
    <property type="match status" value="1"/>
</dbReference>
<dbReference type="GO" id="GO:0003723">
    <property type="term" value="F:RNA binding"/>
    <property type="evidence" value="ECO:0007669"/>
    <property type="project" value="TreeGrafter"/>
</dbReference>
<feature type="domain" description="DNA/RNA-binding protein Alba-like" evidence="5">
    <location>
        <begin position="45"/>
        <end position="106"/>
    </location>
</feature>